<evidence type="ECO:0000259" key="1">
    <source>
        <dbReference type="Pfam" id="PF20056"/>
    </source>
</evidence>
<dbReference type="InterPro" id="IPR045601">
    <property type="entry name" value="DUF6455"/>
</dbReference>
<dbReference type="EMBL" id="JABCJD010000006">
    <property type="protein sequence ID" value="NVO28287.1"/>
    <property type="molecule type" value="Genomic_DNA"/>
</dbReference>
<evidence type="ECO:0000313" key="5">
    <source>
        <dbReference type="Proteomes" id="UP000592216"/>
    </source>
</evidence>
<dbReference type="AlphaFoldDB" id="A0A850QDC4"/>
<evidence type="ECO:0000313" key="3">
    <source>
        <dbReference type="EMBL" id="NVO28287.1"/>
    </source>
</evidence>
<gene>
    <name evidence="3" type="ORF">HJ526_12700</name>
    <name evidence="2" type="ORF">HJ536_12395</name>
</gene>
<organism evidence="2 5">
    <name type="scientific">Donghicola mangrovi</name>
    <dbReference type="NCBI Taxonomy" id="2729614"/>
    <lineage>
        <taxon>Bacteria</taxon>
        <taxon>Pseudomonadati</taxon>
        <taxon>Pseudomonadota</taxon>
        <taxon>Alphaproteobacteria</taxon>
        <taxon>Rhodobacterales</taxon>
        <taxon>Roseobacteraceae</taxon>
        <taxon>Donghicola</taxon>
    </lineage>
</organism>
<dbReference type="Proteomes" id="UP000592216">
    <property type="component" value="Unassembled WGS sequence"/>
</dbReference>
<dbReference type="Pfam" id="PF20056">
    <property type="entry name" value="DUF6455"/>
    <property type="match status" value="1"/>
</dbReference>
<sequence length="84" mass="9288">MSVSERFEHHAKLVAEMADTLGVDLIETMQRGNLDGEDLRQMVNKCTGCTSPCECNDWLAAHKDGADATPDFCRNADTFAKLKI</sequence>
<keyword evidence="4" id="KW-1185">Reference proteome</keyword>
<comment type="caution">
    <text evidence="2">The sequence shown here is derived from an EMBL/GenBank/DDBJ whole genome shotgun (WGS) entry which is preliminary data.</text>
</comment>
<reference evidence="4 5" key="1">
    <citation type="submission" date="2020-04" db="EMBL/GenBank/DDBJ databases">
        <title>Donghicola sp., a member of the Rhodobacteraceae family isolated from mangrove forest in Thailand.</title>
        <authorList>
            <person name="Charoenyingcharoen P."/>
            <person name="Yukphan P."/>
        </authorList>
    </citation>
    <scope>NUCLEOTIDE SEQUENCE [LARGE SCALE GENOMIC DNA]</scope>
    <source>
        <strain evidence="2 5">B5-SW-15</strain>
        <strain evidence="3 4">C2-DW-16</strain>
    </source>
</reference>
<dbReference type="RefSeq" id="WP_176854978.1">
    <property type="nucleotide sequence ID" value="NZ_JABCJD010000006.1"/>
</dbReference>
<evidence type="ECO:0000313" key="2">
    <source>
        <dbReference type="EMBL" id="NVO24159.1"/>
    </source>
</evidence>
<dbReference type="EMBL" id="JABCJE010000005">
    <property type="protein sequence ID" value="NVO24159.1"/>
    <property type="molecule type" value="Genomic_DNA"/>
</dbReference>
<accession>A0A850QDC4</accession>
<dbReference type="Proteomes" id="UP000523601">
    <property type="component" value="Unassembled WGS sequence"/>
</dbReference>
<name>A0A850QDC4_9RHOB</name>
<proteinExistence type="predicted"/>
<evidence type="ECO:0000313" key="4">
    <source>
        <dbReference type="Proteomes" id="UP000523601"/>
    </source>
</evidence>
<feature type="domain" description="DUF6455" evidence="1">
    <location>
        <begin position="1"/>
        <end position="83"/>
    </location>
</feature>
<protein>
    <recommendedName>
        <fullName evidence="1">DUF6455 domain-containing protein</fullName>
    </recommendedName>
</protein>